<feature type="signal peptide" evidence="1">
    <location>
        <begin position="1"/>
        <end position="33"/>
    </location>
</feature>
<evidence type="ECO:0000313" key="3">
    <source>
        <dbReference type="Proteomes" id="UP000618931"/>
    </source>
</evidence>
<proteinExistence type="predicted"/>
<name>A0ABS0I9X3_9BACT</name>
<organism evidence="2 3">
    <name type="scientific">Hymenobacter ruricola</name>
    <dbReference type="NCBI Taxonomy" id="2791023"/>
    <lineage>
        <taxon>Bacteria</taxon>
        <taxon>Pseudomonadati</taxon>
        <taxon>Bacteroidota</taxon>
        <taxon>Cytophagia</taxon>
        <taxon>Cytophagales</taxon>
        <taxon>Hymenobacteraceae</taxon>
        <taxon>Hymenobacter</taxon>
    </lineage>
</organism>
<gene>
    <name evidence="2" type="ORF">I2H31_21810</name>
</gene>
<evidence type="ECO:0000256" key="1">
    <source>
        <dbReference type="SAM" id="SignalP"/>
    </source>
</evidence>
<keyword evidence="1" id="KW-0732">Signal</keyword>
<feature type="chain" id="PRO_5047052051" description="Macroglobulin domain-containing protein" evidence="1">
    <location>
        <begin position="34"/>
        <end position="813"/>
    </location>
</feature>
<sequence>MRSHFLAAFSVLRPARSAGLALALSLAGPAAQAQFQGFTPTDSLSPAGRLARYEQRTPHEKLYLHLDRPVYLSGETMWFKVYAVDGTAARPLTLSSVAYVEVLDAQHQPVLQGKVALRNATGQGSFVLPSGLGAGTYTVRAYTSWMKNFGPDFFFHAAVTVINPAVASGALSQDSASYEAQFFPEGGNLVRGLTSTVAVKVTDKAGKGIAGAQGKVLNPSGAVVATFQTQRLGLGTFTLTPTAGPGAYTAEVALGKKLKISRKLPRVFEQGYVLHLDDTGPDQLAVTVSATTTLPETVFLLGHSRQQAAVALSAQLVNGRAQFVVSKAQLLEGVSHLTLFNGAQQPVCERLYFQRPTHALAVAVQPDKAQYTTRDKVLLQVSGADQQTPVAANLSMAVYRLDSLTTTQATAIDRYLWLTSDLKGAVENPDYYFTATGPEAAAAADNLMLTQGWSRFRWENVLAPAPPPFEFMPEPNGLVVQAQLLQAGTGRPRVGTLTYLASPSRITRLSTSLSDAKGRVKFEVPYLTGPRDIMLQTDAQQDTTCQITVLNPFSERYAEAVRPPFGLSARFQHDYAKRYLQAQVQNVFSGRYRNRYAAERVDSTSFFGRPDELYYLDKYTRFKVMEEVLREYVPGVLVRIQKGGYRLMVADKINQTVLSAAPMVLLDGVPVFNINHIMAINPLKIQRLEVMDSRYFHGLALYNGLVSFTTYKGDLEGFALDARVLVQQYEGVQRQREFYAPRYETDQEKTSRLPDLRNLLYWNPEISTTGAEARKLEFYTGDQAGRYLVVTQGLSSTGLAGSSRVVLEVKPAL</sequence>
<reference evidence="2 3" key="1">
    <citation type="submission" date="2020-11" db="EMBL/GenBank/DDBJ databases">
        <authorList>
            <person name="Kim M.K."/>
        </authorList>
    </citation>
    <scope>NUCLEOTIDE SEQUENCE [LARGE SCALE GENOMIC DNA]</scope>
    <source>
        <strain evidence="2 3">BT662</strain>
    </source>
</reference>
<dbReference type="RefSeq" id="WP_196295183.1">
    <property type="nucleotide sequence ID" value="NZ_JADQDM010000018.1"/>
</dbReference>
<evidence type="ECO:0008006" key="4">
    <source>
        <dbReference type="Google" id="ProtNLM"/>
    </source>
</evidence>
<comment type="caution">
    <text evidence="2">The sequence shown here is derived from an EMBL/GenBank/DDBJ whole genome shotgun (WGS) entry which is preliminary data.</text>
</comment>
<protein>
    <recommendedName>
        <fullName evidence="4">Macroglobulin domain-containing protein</fullName>
    </recommendedName>
</protein>
<dbReference type="Proteomes" id="UP000618931">
    <property type="component" value="Unassembled WGS sequence"/>
</dbReference>
<dbReference type="Gene3D" id="2.60.40.1930">
    <property type="match status" value="1"/>
</dbReference>
<evidence type="ECO:0000313" key="2">
    <source>
        <dbReference type="EMBL" id="MBF9223756.1"/>
    </source>
</evidence>
<accession>A0ABS0I9X3</accession>
<dbReference type="EMBL" id="JADQDM010000018">
    <property type="protein sequence ID" value="MBF9223756.1"/>
    <property type="molecule type" value="Genomic_DNA"/>
</dbReference>
<keyword evidence="3" id="KW-1185">Reference proteome</keyword>